<evidence type="ECO:0000256" key="6">
    <source>
        <dbReference type="SAM" id="MobiDB-lite"/>
    </source>
</evidence>
<dbReference type="Pfam" id="PF09457">
    <property type="entry name" value="RBD-FIP"/>
    <property type="match status" value="1"/>
</dbReference>
<comment type="subcellular location">
    <subcellularLocation>
        <location evidence="1">Endosome</location>
    </subcellularLocation>
</comment>
<sequence>CRWYKLRSKPGKKEKERGEIEVDIQFMRSNMTASMFDLSMKDKSRSPFGKLKDKLKGKRSSGLSDTASAIIPSMTHSPADSEDESVEKEKKKSKFKTLFSKPGLQKTSLSQSMSVLPTQQPIPERVRLRPSDFQSQWDDEESETSPTSEKKSSPSPVFKSRKTATLDSRQLNQVTTNHTKKEGLSLFSGLKSKSDPISKSSLCINGSHVYMEESTKKDNTPASSPSPHNFRRKQLFASEENLSSGSTKGPEETGRTSPSHAFSGSASLETFKSMTLPSYKLLSSEEYLETSVPPSVEVIKETKKTDHKKSALLSLVTGKKEAVKTSDAENIPNRTLQDEENKVPEEKSEQEAKHLEIPADLSRGNPSEDSHRAEGVFAANKQPLNPFEEERKPEKASAPVKTKAVKPRLGVSSEEETKATLPTLAPDSLPAFLSVHRISSDNNPFISKTGQKVQVPDSENITSSSASLTSPPPFTAELLNGKNPFTPEWGRASAALDPEGIARFPSSHHLAASVPKTPLPGQVSGSGNNPFASEWGQSSWGQGPESSDMWASWGLSHPPAPSFPSDCHFNDNNPFVSKLGWEADVPGFKAVARSSPFCLPCDEDCSSAERPAELKRSGRDASGSSSDVVLTSNVKAVSNPLGTLSDNSSLAPKKQCDSPQLQVETSLKRRIGAEQPSSPESELKEKQEIFGEKRWEECAPMLEPQATPLDKNDSFSQVGPAKSTLGACTWSSREADVGRAGSEGLVTPKPAPQLSLTLKKCPLVSQADELSACVPSSGDGVKSAPGLPLPNDKASDACGCLPQSGSLETITPPVMLRDNRNNRHLKNEGDDDLFDCLTNLKSAIPVTGDRGSKLAALPVIPEGGSDDELLGECQENRGVAADDKNVAETGKQSLDLMPLHEELKEHSGSSAAAQVTPAALGGGGGGNAPGTCKPSKSPTLPGRVDVRSVNNQVADSGLGTTSHSREHNSHFEKQELKISAGGEEHAECDFFEPSVSSSSLSSPSQPYSSSHSLLSDTPSRRAESPKKPTAEGFADKAGNSGKKKLLQAWVSPSETYPNQTQQSGETVSPKHRLHPVKPMNATANKSQSKNLNVISTMNEKLLEMNVKKYDPSDPAYAYAQLTHDELIQLVLKQKDTITKKDLQVRELEDYIDNLLVRVMEETPNILRVSTSGNKKAGKM</sequence>
<evidence type="ECO:0000256" key="3">
    <source>
        <dbReference type="ARBA" id="ARBA00022553"/>
    </source>
</evidence>
<dbReference type="GO" id="GO:0005768">
    <property type="term" value="C:endosome"/>
    <property type="evidence" value="ECO:0007669"/>
    <property type="project" value="UniProtKB-SubCell"/>
</dbReference>
<feature type="domain" description="FIP-RBD" evidence="7">
    <location>
        <begin position="1107"/>
        <end position="1169"/>
    </location>
</feature>
<protein>
    <submittedName>
        <fullName evidence="8">RFIP1 protein</fullName>
    </submittedName>
</protein>
<dbReference type="Proteomes" id="UP000580171">
    <property type="component" value="Unassembled WGS sequence"/>
</dbReference>
<evidence type="ECO:0000256" key="5">
    <source>
        <dbReference type="ARBA" id="ARBA00022927"/>
    </source>
</evidence>
<feature type="compositionally biased region" description="Low complexity" evidence="6">
    <location>
        <begin position="993"/>
        <end position="1017"/>
    </location>
</feature>
<dbReference type="GO" id="GO:0031267">
    <property type="term" value="F:small GTPase binding"/>
    <property type="evidence" value="ECO:0007669"/>
    <property type="project" value="InterPro"/>
</dbReference>
<evidence type="ECO:0000256" key="1">
    <source>
        <dbReference type="ARBA" id="ARBA00004177"/>
    </source>
</evidence>
<evidence type="ECO:0000313" key="8">
    <source>
        <dbReference type="EMBL" id="NXS67499.1"/>
    </source>
</evidence>
<dbReference type="PROSITE" id="PS51511">
    <property type="entry name" value="FIP_RBD"/>
    <property type="match status" value="1"/>
</dbReference>
<evidence type="ECO:0000256" key="4">
    <source>
        <dbReference type="ARBA" id="ARBA00022753"/>
    </source>
</evidence>
<proteinExistence type="predicted"/>
<feature type="compositionally biased region" description="Polar residues" evidence="6">
    <location>
        <begin position="948"/>
        <end position="962"/>
    </location>
</feature>
<keyword evidence="9" id="KW-1185">Reference proteome</keyword>
<accession>A0A7L2WDE5</accession>
<feature type="compositionally biased region" description="Polar residues" evidence="6">
    <location>
        <begin position="630"/>
        <end position="650"/>
    </location>
</feature>
<dbReference type="SUPFAM" id="SSF144270">
    <property type="entry name" value="Eferin C-derminal domain-like"/>
    <property type="match status" value="1"/>
</dbReference>
<dbReference type="InterPro" id="IPR037245">
    <property type="entry name" value="FIP-RBD_C_sf"/>
</dbReference>
<gene>
    <name evidence="8" type="primary">Rab11fip1</name>
    <name evidence="8" type="ORF">PANHAL_R10754</name>
</gene>
<reference evidence="8 9" key="1">
    <citation type="submission" date="2019-09" db="EMBL/GenBank/DDBJ databases">
        <title>Bird 10,000 Genomes (B10K) Project - Family phase.</title>
        <authorList>
            <person name="Zhang G."/>
        </authorList>
    </citation>
    <scope>NUCLEOTIDE SEQUENCE [LARGE SCALE GENOMIC DNA]</scope>
    <source>
        <strain evidence="8">B10K-DU-012-58</strain>
        <tissue evidence="8">Muscle</tissue>
    </source>
</reference>
<feature type="compositionally biased region" description="Basic and acidic residues" evidence="6">
    <location>
        <begin position="1018"/>
        <end position="1029"/>
    </location>
</feature>
<feature type="non-terminal residue" evidence="8">
    <location>
        <position position="1"/>
    </location>
</feature>
<feature type="compositionally biased region" description="Polar residues" evidence="6">
    <location>
        <begin position="523"/>
        <end position="545"/>
    </location>
</feature>
<dbReference type="EMBL" id="VYZV01010897">
    <property type="protein sequence ID" value="NXS67499.1"/>
    <property type="molecule type" value="Genomic_DNA"/>
</dbReference>
<feature type="compositionally biased region" description="Basic and acidic residues" evidence="6">
    <location>
        <begin position="963"/>
        <end position="972"/>
    </location>
</feature>
<keyword evidence="5" id="KW-0653">Protein transport</keyword>
<dbReference type="AlphaFoldDB" id="A0A7L2WDE5"/>
<feature type="compositionally biased region" description="Basic and acidic residues" evidence="6">
    <location>
        <begin position="318"/>
        <end position="327"/>
    </location>
</feature>
<evidence type="ECO:0000256" key="2">
    <source>
        <dbReference type="ARBA" id="ARBA00022448"/>
    </source>
</evidence>
<dbReference type="PANTHER" id="PTHR15746">
    <property type="entry name" value="RAB11-RELATED"/>
    <property type="match status" value="1"/>
</dbReference>
<feature type="region of interest" description="Disordered" evidence="6">
    <location>
        <begin position="903"/>
        <end position="972"/>
    </location>
</feature>
<dbReference type="GO" id="GO:0045055">
    <property type="term" value="P:regulated exocytosis"/>
    <property type="evidence" value="ECO:0007669"/>
    <property type="project" value="TreeGrafter"/>
</dbReference>
<feature type="compositionally biased region" description="Polar residues" evidence="6">
    <location>
        <begin position="195"/>
        <end position="204"/>
    </location>
</feature>
<feature type="compositionally biased region" description="Basic and acidic residues" evidence="6">
    <location>
        <begin position="610"/>
        <end position="619"/>
    </location>
</feature>
<name>A0A7L2WDE5_PANHA</name>
<feature type="compositionally biased region" description="Basic and acidic residues" evidence="6">
    <location>
        <begin position="336"/>
        <end position="357"/>
    </location>
</feature>
<dbReference type="InterPro" id="IPR037789">
    <property type="entry name" value="FIP_classI"/>
</dbReference>
<dbReference type="GO" id="GO:0015031">
    <property type="term" value="P:protein transport"/>
    <property type="evidence" value="ECO:0007669"/>
    <property type="project" value="UniProtKB-KW"/>
</dbReference>
<feature type="compositionally biased region" description="Basic and acidic residues" evidence="6">
    <location>
        <begin position="210"/>
        <end position="219"/>
    </location>
</feature>
<evidence type="ECO:0000313" key="9">
    <source>
        <dbReference type="Proteomes" id="UP000580171"/>
    </source>
</evidence>
<feature type="region of interest" description="Disordered" evidence="6">
    <location>
        <begin position="609"/>
        <end position="687"/>
    </location>
</feature>
<dbReference type="Gene3D" id="1.20.5.2440">
    <property type="match status" value="1"/>
</dbReference>
<keyword evidence="2" id="KW-0813">Transport</keyword>
<dbReference type="FunFam" id="1.20.5.2440:FF:000002">
    <property type="entry name" value="rab11 family-interacting protein 2 isoform X1"/>
    <property type="match status" value="1"/>
</dbReference>
<feature type="compositionally biased region" description="Basic and acidic residues" evidence="6">
    <location>
        <begin position="42"/>
        <end position="54"/>
    </location>
</feature>
<feature type="compositionally biased region" description="Polar residues" evidence="6">
    <location>
        <begin position="105"/>
        <end position="121"/>
    </location>
</feature>
<keyword evidence="3" id="KW-0597">Phosphoprotein</keyword>
<feature type="region of interest" description="Disordered" evidence="6">
    <location>
        <begin position="318"/>
        <end position="422"/>
    </location>
</feature>
<feature type="non-terminal residue" evidence="8">
    <location>
        <position position="1179"/>
    </location>
</feature>
<feature type="compositionally biased region" description="Polar residues" evidence="6">
    <location>
        <begin position="163"/>
        <end position="177"/>
    </location>
</feature>
<feature type="region of interest" description="Disordered" evidence="6">
    <location>
        <begin position="441"/>
        <end position="482"/>
    </location>
</feature>
<feature type="compositionally biased region" description="Polar residues" evidence="6">
    <location>
        <begin position="441"/>
        <end position="461"/>
    </location>
</feature>
<dbReference type="OrthoDB" id="8956628at2759"/>
<comment type="caution">
    <text evidence="8">The sequence shown here is derived from an EMBL/GenBank/DDBJ whole genome shotgun (WGS) entry which is preliminary data.</text>
</comment>
<feature type="region of interest" description="Disordered" evidence="6">
    <location>
        <begin position="42"/>
        <end position="266"/>
    </location>
</feature>
<keyword evidence="4" id="KW-0967">Endosome</keyword>
<feature type="compositionally biased region" description="Polar residues" evidence="6">
    <location>
        <begin position="255"/>
        <end position="266"/>
    </location>
</feature>
<dbReference type="InterPro" id="IPR019018">
    <property type="entry name" value="Rab-bd_FIP-RBD"/>
</dbReference>
<feature type="region of interest" description="Disordered" evidence="6">
    <location>
        <begin position="512"/>
        <end position="553"/>
    </location>
</feature>
<feature type="compositionally biased region" description="Low complexity" evidence="6">
    <location>
        <begin position="620"/>
        <end position="629"/>
    </location>
</feature>
<organism evidence="8 9">
    <name type="scientific">Pandion haliaetus</name>
    <name type="common">Osprey</name>
    <name type="synonym">Falco haliaetus</name>
    <dbReference type="NCBI Taxonomy" id="56262"/>
    <lineage>
        <taxon>Eukaryota</taxon>
        <taxon>Metazoa</taxon>
        <taxon>Chordata</taxon>
        <taxon>Craniata</taxon>
        <taxon>Vertebrata</taxon>
        <taxon>Euteleostomi</taxon>
        <taxon>Archelosauria</taxon>
        <taxon>Archosauria</taxon>
        <taxon>Dinosauria</taxon>
        <taxon>Saurischia</taxon>
        <taxon>Theropoda</taxon>
        <taxon>Coelurosauria</taxon>
        <taxon>Aves</taxon>
        <taxon>Neognathae</taxon>
        <taxon>Neoaves</taxon>
        <taxon>Telluraves</taxon>
        <taxon>Accipitrimorphae</taxon>
        <taxon>Accipitriformes</taxon>
        <taxon>Pandionidae</taxon>
        <taxon>Pandion</taxon>
    </lineage>
</organism>
<dbReference type="PANTHER" id="PTHR15746:SF22">
    <property type="entry name" value="RAB11 FAMILY-INTERACTING PROTEIN 1"/>
    <property type="match status" value="1"/>
</dbReference>
<evidence type="ECO:0000259" key="7">
    <source>
        <dbReference type="PROSITE" id="PS51511"/>
    </source>
</evidence>
<feature type="region of interest" description="Disordered" evidence="6">
    <location>
        <begin position="993"/>
        <end position="1041"/>
    </location>
</feature>